<keyword evidence="3" id="KW-1185">Reference proteome</keyword>
<sequence length="156" mass="16829">MTNPGFTLVRAAEAEVLPASGVTLLVDAPDTAGALTSNRSRFDIGSAGAPPHFHAGAAELFLVLDGSLDVLLDEEIVTITAHDLLVVPAGMPHAFAPSAGCRADVVFVYTPSKPRFDYYRLLERLYTGDADQRELVETQDRFDNHYVQSAVWAARA</sequence>
<dbReference type="Proteomes" id="UP000185696">
    <property type="component" value="Unassembled WGS sequence"/>
</dbReference>
<dbReference type="SUPFAM" id="SSF51182">
    <property type="entry name" value="RmlC-like cupins"/>
    <property type="match status" value="1"/>
</dbReference>
<evidence type="ECO:0000259" key="1">
    <source>
        <dbReference type="Pfam" id="PF07883"/>
    </source>
</evidence>
<dbReference type="AlphaFoldDB" id="A0A7Z1AX29"/>
<dbReference type="PANTHER" id="PTHR36440:SF1">
    <property type="entry name" value="PUTATIVE (AFU_ORTHOLOGUE AFUA_8G07350)-RELATED"/>
    <property type="match status" value="1"/>
</dbReference>
<dbReference type="RefSeq" id="WP_075135546.1">
    <property type="nucleotide sequence ID" value="NZ_MSIF01000014.1"/>
</dbReference>
<name>A0A7Z1AX29_9PSEU</name>
<accession>A0A7Z1AX29</accession>
<dbReference type="PANTHER" id="PTHR36440">
    <property type="entry name" value="PUTATIVE (AFU_ORTHOLOGUE AFUA_8G07350)-RELATED"/>
    <property type="match status" value="1"/>
</dbReference>
<dbReference type="InterPro" id="IPR013096">
    <property type="entry name" value="Cupin_2"/>
</dbReference>
<dbReference type="OrthoDB" id="5243731at2"/>
<dbReference type="InterPro" id="IPR011051">
    <property type="entry name" value="RmlC_Cupin_sf"/>
</dbReference>
<gene>
    <name evidence="2" type="ORF">BLA60_25540</name>
</gene>
<comment type="caution">
    <text evidence="2">The sequence shown here is derived from an EMBL/GenBank/DDBJ whole genome shotgun (WGS) entry which is preliminary data.</text>
</comment>
<dbReference type="Gene3D" id="2.60.120.10">
    <property type="entry name" value="Jelly Rolls"/>
    <property type="match status" value="1"/>
</dbReference>
<dbReference type="InterPro" id="IPR014710">
    <property type="entry name" value="RmlC-like_jellyroll"/>
</dbReference>
<evidence type="ECO:0000313" key="2">
    <source>
        <dbReference type="EMBL" id="OLF07706.1"/>
    </source>
</evidence>
<dbReference type="EMBL" id="MSIF01000014">
    <property type="protein sequence ID" value="OLF07706.1"/>
    <property type="molecule type" value="Genomic_DNA"/>
</dbReference>
<protein>
    <submittedName>
        <fullName evidence="2">Cupin</fullName>
    </submittedName>
</protein>
<organism evidence="2 3">
    <name type="scientific">Actinophytocola xinjiangensis</name>
    <dbReference type="NCBI Taxonomy" id="485602"/>
    <lineage>
        <taxon>Bacteria</taxon>
        <taxon>Bacillati</taxon>
        <taxon>Actinomycetota</taxon>
        <taxon>Actinomycetes</taxon>
        <taxon>Pseudonocardiales</taxon>
        <taxon>Pseudonocardiaceae</taxon>
    </lineage>
</organism>
<evidence type="ECO:0000313" key="3">
    <source>
        <dbReference type="Proteomes" id="UP000185696"/>
    </source>
</evidence>
<dbReference type="Pfam" id="PF07883">
    <property type="entry name" value="Cupin_2"/>
    <property type="match status" value="1"/>
</dbReference>
<dbReference type="InterPro" id="IPR053146">
    <property type="entry name" value="QDO-like"/>
</dbReference>
<feature type="domain" description="Cupin type-2" evidence="1">
    <location>
        <begin position="42"/>
        <end position="96"/>
    </location>
</feature>
<proteinExistence type="predicted"/>
<reference evidence="2 3" key="1">
    <citation type="submission" date="2016-12" db="EMBL/GenBank/DDBJ databases">
        <title>The draft genome sequence of Actinophytocola xinjiangensis.</title>
        <authorList>
            <person name="Wang W."/>
            <person name="Yuan L."/>
        </authorList>
    </citation>
    <scope>NUCLEOTIDE SEQUENCE [LARGE SCALE GENOMIC DNA]</scope>
    <source>
        <strain evidence="2 3">CGMCC 4.4663</strain>
    </source>
</reference>